<name>A0A2M7EBP5_9BACT</name>
<dbReference type="Proteomes" id="UP000230766">
    <property type="component" value="Unassembled WGS sequence"/>
</dbReference>
<dbReference type="EMBL" id="PETJ01000027">
    <property type="protein sequence ID" value="PIV65148.1"/>
    <property type="molecule type" value="Genomic_DNA"/>
</dbReference>
<comment type="function">
    <text evidence="7">Specifically dimethylates two adjacent adenosines (A1518 and A1519) in the loop of a conserved hairpin near the 3'-end of 16S rRNA in the 30S particle. May play a critical role in biogenesis of 30S subunits.</text>
</comment>
<feature type="binding site" evidence="7 8">
    <location>
        <position position="75"/>
    </location>
    <ligand>
        <name>S-adenosyl-L-methionine</name>
        <dbReference type="ChEBI" id="CHEBI:59789"/>
    </ligand>
</feature>
<dbReference type="InterPro" id="IPR001737">
    <property type="entry name" value="KsgA/Erm"/>
</dbReference>
<dbReference type="NCBIfam" id="TIGR00755">
    <property type="entry name" value="ksgA"/>
    <property type="match status" value="1"/>
</dbReference>
<dbReference type="InterPro" id="IPR011530">
    <property type="entry name" value="rRNA_adenine_dimethylase"/>
</dbReference>
<evidence type="ECO:0000256" key="1">
    <source>
        <dbReference type="ARBA" id="ARBA00022490"/>
    </source>
</evidence>
<sequence>MNLASKKAIQNLLKKYQIRLSKRLGQNFLVNKKVVKKIIGSARLSPDDTVLEIGPGIGNLTIELAKKVKKVVAIEKDQKMIEILKETLKDFKNVEIIQGDILKISNFQLGPKRSSGGWWAGCSLISNYRVVANIPYYLTSPLIRKFLEAEIKPKEMILTVQKEVAERICAKPPDMSILAVSVKFYAEPKIIAFVSKKSFWPQPKVDSAIIKIVPRQFRVPVSRRFRERFFRIVKAGFSHPRKQLINNLSKGLKIDREKIRNLLLENNIKPEQRAETLTVENWISLTKSFHFVVK</sequence>
<evidence type="ECO:0000256" key="2">
    <source>
        <dbReference type="ARBA" id="ARBA00022552"/>
    </source>
</evidence>
<dbReference type="InterPro" id="IPR023165">
    <property type="entry name" value="rRNA_Ade_diMease-like_C"/>
</dbReference>
<evidence type="ECO:0000313" key="11">
    <source>
        <dbReference type="Proteomes" id="UP000230766"/>
    </source>
</evidence>
<dbReference type="PROSITE" id="PS51689">
    <property type="entry name" value="SAM_RNA_A_N6_MT"/>
    <property type="match status" value="1"/>
</dbReference>
<dbReference type="InterPro" id="IPR020596">
    <property type="entry name" value="rRNA_Ade_Mease_Trfase_CS"/>
</dbReference>
<keyword evidence="6 7" id="KW-0694">RNA-binding</keyword>
<dbReference type="Gene3D" id="1.10.8.100">
    <property type="entry name" value="Ribosomal RNA adenine dimethylase-like, domain 2"/>
    <property type="match status" value="1"/>
</dbReference>
<feature type="binding site" evidence="7 8">
    <location>
        <position position="54"/>
    </location>
    <ligand>
        <name>S-adenosyl-L-methionine</name>
        <dbReference type="ChEBI" id="CHEBI:59789"/>
    </ligand>
</feature>
<dbReference type="PANTHER" id="PTHR11727:SF7">
    <property type="entry name" value="DIMETHYLADENOSINE TRANSFERASE-RELATED"/>
    <property type="match status" value="1"/>
</dbReference>
<evidence type="ECO:0000313" key="10">
    <source>
        <dbReference type="EMBL" id="PIV65148.1"/>
    </source>
</evidence>
<evidence type="ECO:0000256" key="5">
    <source>
        <dbReference type="ARBA" id="ARBA00022691"/>
    </source>
</evidence>
<evidence type="ECO:0000256" key="4">
    <source>
        <dbReference type="ARBA" id="ARBA00022679"/>
    </source>
</evidence>
<reference evidence="11" key="1">
    <citation type="submission" date="2017-09" db="EMBL/GenBank/DDBJ databases">
        <title>Depth-based differentiation of microbial function through sediment-hosted aquifers and enrichment of novel symbionts in the deep terrestrial subsurface.</title>
        <authorList>
            <person name="Probst A.J."/>
            <person name="Ladd B."/>
            <person name="Jarett J.K."/>
            <person name="Geller-Mcgrath D.E."/>
            <person name="Sieber C.M.K."/>
            <person name="Emerson J.B."/>
            <person name="Anantharaman K."/>
            <person name="Thomas B.C."/>
            <person name="Malmstrom R."/>
            <person name="Stieglmeier M."/>
            <person name="Klingl A."/>
            <person name="Woyke T."/>
            <person name="Ryan C.M."/>
            <person name="Banfield J.F."/>
        </authorList>
    </citation>
    <scope>NUCLEOTIDE SEQUENCE [LARGE SCALE GENOMIC DNA]</scope>
</reference>
<dbReference type="HAMAP" id="MF_00607">
    <property type="entry name" value="16SrRNA_methyltr_A"/>
    <property type="match status" value="1"/>
</dbReference>
<dbReference type="Pfam" id="PF00398">
    <property type="entry name" value="RrnaAD"/>
    <property type="match status" value="1"/>
</dbReference>
<feature type="binding site" evidence="7 8">
    <location>
        <position position="133"/>
    </location>
    <ligand>
        <name>S-adenosyl-L-methionine</name>
        <dbReference type="ChEBI" id="CHEBI:59789"/>
    </ligand>
</feature>
<dbReference type="SMART" id="SM00650">
    <property type="entry name" value="rADc"/>
    <property type="match status" value="1"/>
</dbReference>
<keyword evidence="5 7" id="KW-0949">S-adenosyl-L-methionine</keyword>
<feature type="binding site" evidence="7 8">
    <location>
        <position position="29"/>
    </location>
    <ligand>
        <name>S-adenosyl-L-methionine</name>
        <dbReference type="ChEBI" id="CHEBI:59789"/>
    </ligand>
</feature>
<comment type="subcellular location">
    <subcellularLocation>
        <location evidence="7">Cytoplasm</location>
    </subcellularLocation>
</comment>
<dbReference type="GO" id="GO:0003723">
    <property type="term" value="F:RNA binding"/>
    <property type="evidence" value="ECO:0007669"/>
    <property type="project" value="UniProtKB-UniRule"/>
</dbReference>
<dbReference type="SUPFAM" id="SSF53335">
    <property type="entry name" value="S-adenosyl-L-methionine-dependent methyltransferases"/>
    <property type="match status" value="1"/>
</dbReference>
<dbReference type="CDD" id="cd02440">
    <property type="entry name" value="AdoMet_MTases"/>
    <property type="match status" value="1"/>
</dbReference>
<keyword evidence="2 7" id="KW-0698">rRNA processing</keyword>
<organism evidence="10 11">
    <name type="scientific">Candidatus Nealsonbacteria bacterium CG01_land_8_20_14_3_00_12</name>
    <dbReference type="NCBI Taxonomy" id="1974697"/>
    <lineage>
        <taxon>Bacteria</taxon>
        <taxon>Candidatus Nealsoniibacteriota</taxon>
    </lineage>
</organism>
<dbReference type="GO" id="GO:0052908">
    <property type="term" value="F:16S rRNA (adenine(1518)-N(6)/adenine(1519)-N(6))-dimethyltransferase activity"/>
    <property type="evidence" value="ECO:0007669"/>
    <property type="project" value="UniProtKB-EC"/>
</dbReference>
<dbReference type="GO" id="GO:0005829">
    <property type="term" value="C:cytosol"/>
    <property type="evidence" value="ECO:0007669"/>
    <property type="project" value="TreeGrafter"/>
</dbReference>
<feature type="domain" description="Ribosomal RNA adenine methylase transferase N-terminal" evidence="9">
    <location>
        <begin position="34"/>
        <end position="216"/>
    </location>
</feature>
<keyword evidence="3 7" id="KW-0489">Methyltransferase</keyword>
<proteinExistence type="inferred from homology"/>
<evidence type="ECO:0000256" key="6">
    <source>
        <dbReference type="ARBA" id="ARBA00022884"/>
    </source>
</evidence>
<gene>
    <name evidence="7 10" type="primary">rsmA</name>
    <name evidence="7" type="synonym">ksgA</name>
    <name evidence="10" type="ORF">COS09_01080</name>
</gene>
<feature type="binding site" evidence="7 8">
    <location>
        <position position="100"/>
    </location>
    <ligand>
        <name>S-adenosyl-L-methionine</name>
        <dbReference type="ChEBI" id="CHEBI:59789"/>
    </ligand>
</feature>
<feature type="binding site" evidence="7 8">
    <location>
        <position position="27"/>
    </location>
    <ligand>
        <name>S-adenosyl-L-methionine</name>
        <dbReference type="ChEBI" id="CHEBI:59789"/>
    </ligand>
</feature>
<comment type="caution">
    <text evidence="10">The sequence shown here is derived from an EMBL/GenBank/DDBJ whole genome shotgun (WGS) entry which is preliminary data.</text>
</comment>
<dbReference type="Gene3D" id="3.40.50.150">
    <property type="entry name" value="Vaccinia Virus protein VP39"/>
    <property type="match status" value="1"/>
</dbReference>
<dbReference type="FunFam" id="3.40.50.150:FF:000023">
    <property type="entry name" value="Ribosomal RNA small subunit methyltransferase A"/>
    <property type="match status" value="1"/>
</dbReference>
<comment type="similarity">
    <text evidence="7">Belongs to the class I-like SAM-binding methyltransferase superfamily. rRNA adenine N(6)-methyltransferase family. RsmA subfamily.</text>
</comment>
<dbReference type="InterPro" id="IPR020598">
    <property type="entry name" value="rRNA_Ade_methylase_Trfase_N"/>
</dbReference>
<evidence type="ECO:0000259" key="9">
    <source>
        <dbReference type="SMART" id="SM00650"/>
    </source>
</evidence>
<protein>
    <recommendedName>
        <fullName evidence="7">Ribosomal RNA small subunit methyltransferase A</fullName>
        <ecNumber evidence="7">2.1.1.182</ecNumber>
    </recommendedName>
    <alternativeName>
        <fullName evidence="7">16S rRNA (adenine(1518)-N(6)/adenine(1519)-N(6))-dimethyltransferase</fullName>
    </alternativeName>
    <alternativeName>
        <fullName evidence="7">16S rRNA dimethyladenosine transferase</fullName>
    </alternativeName>
    <alternativeName>
        <fullName evidence="7">16S rRNA dimethylase</fullName>
    </alternativeName>
    <alternativeName>
        <fullName evidence="7">S-adenosylmethionine-6-N', N'-adenosyl(rRNA) dimethyltransferase</fullName>
    </alternativeName>
</protein>
<dbReference type="EC" id="2.1.1.182" evidence="7"/>
<evidence type="ECO:0000256" key="3">
    <source>
        <dbReference type="ARBA" id="ARBA00022603"/>
    </source>
</evidence>
<comment type="catalytic activity">
    <reaction evidence="7">
        <text>adenosine(1518)/adenosine(1519) in 16S rRNA + 4 S-adenosyl-L-methionine = N(6)-dimethyladenosine(1518)/N(6)-dimethyladenosine(1519) in 16S rRNA + 4 S-adenosyl-L-homocysteine + 4 H(+)</text>
        <dbReference type="Rhea" id="RHEA:19609"/>
        <dbReference type="Rhea" id="RHEA-COMP:10232"/>
        <dbReference type="Rhea" id="RHEA-COMP:10233"/>
        <dbReference type="ChEBI" id="CHEBI:15378"/>
        <dbReference type="ChEBI" id="CHEBI:57856"/>
        <dbReference type="ChEBI" id="CHEBI:59789"/>
        <dbReference type="ChEBI" id="CHEBI:74411"/>
        <dbReference type="ChEBI" id="CHEBI:74493"/>
        <dbReference type="EC" id="2.1.1.182"/>
    </reaction>
</comment>
<dbReference type="PANTHER" id="PTHR11727">
    <property type="entry name" value="DIMETHYLADENOSINE TRANSFERASE"/>
    <property type="match status" value="1"/>
</dbReference>
<accession>A0A2M7EBP5</accession>
<dbReference type="InterPro" id="IPR029063">
    <property type="entry name" value="SAM-dependent_MTases_sf"/>
</dbReference>
<evidence type="ECO:0000256" key="7">
    <source>
        <dbReference type="HAMAP-Rule" id="MF_00607"/>
    </source>
</evidence>
<keyword evidence="1 7" id="KW-0963">Cytoplasm</keyword>
<dbReference type="PROSITE" id="PS01131">
    <property type="entry name" value="RRNA_A_DIMETH"/>
    <property type="match status" value="1"/>
</dbReference>
<keyword evidence="4 7" id="KW-0808">Transferase</keyword>
<dbReference type="AlphaFoldDB" id="A0A2M7EBP5"/>
<evidence type="ECO:0000256" key="8">
    <source>
        <dbReference type="PROSITE-ProRule" id="PRU01026"/>
    </source>
</evidence>